<feature type="region of interest" description="Disordered" evidence="1">
    <location>
        <begin position="24"/>
        <end position="130"/>
    </location>
</feature>
<proteinExistence type="predicted"/>
<evidence type="ECO:0000313" key="4">
    <source>
        <dbReference type="Proteomes" id="UP000479692"/>
    </source>
</evidence>
<keyword evidence="2" id="KW-0732">Signal</keyword>
<feature type="compositionally biased region" description="Polar residues" evidence="1">
    <location>
        <begin position="67"/>
        <end position="76"/>
    </location>
</feature>
<evidence type="ECO:0000256" key="1">
    <source>
        <dbReference type="SAM" id="MobiDB-lite"/>
    </source>
</evidence>
<sequence>MPLLSLSLSRMSLALALAGASVVAWAQPQPQKPQPQPQQEPQQPRSPHRNQQQGLSESVRRAERNGQVLSAEQVQSDGRDVNRVKIIDSKGRVRVFWDDPAAKPRDAKNGGKGRQDKPRTRSDDDGDPTL</sequence>
<feature type="compositionally biased region" description="Basic and acidic residues" evidence="1">
    <location>
        <begin position="77"/>
        <end position="123"/>
    </location>
</feature>
<evidence type="ECO:0000256" key="2">
    <source>
        <dbReference type="SAM" id="SignalP"/>
    </source>
</evidence>
<dbReference type="Proteomes" id="UP000479692">
    <property type="component" value="Unassembled WGS sequence"/>
</dbReference>
<feature type="chain" id="PRO_5029018893" description="PepSY domain-containing protein" evidence="2">
    <location>
        <begin position="27"/>
        <end position="130"/>
    </location>
</feature>
<dbReference type="RefSeq" id="WP_156640791.1">
    <property type="nucleotide sequence ID" value="NZ_WOXT01000001.1"/>
</dbReference>
<evidence type="ECO:0008006" key="5">
    <source>
        <dbReference type="Google" id="ProtNLM"/>
    </source>
</evidence>
<keyword evidence="4" id="KW-1185">Reference proteome</keyword>
<feature type="signal peptide" evidence="2">
    <location>
        <begin position="1"/>
        <end position="26"/>
    </location>
</feature>
<dbReference type="AlphaFoldDB" id="A0A7C9MLL7"/>
<organism evidence="3 4">
    <name type="scientific">Noviluteimonas gilva</name>
    <dbReference type="NCBI Taxonomy" id="2682097"/>
    <lineage>
        <taxon>Bacteria</taxon>
        <taxon>Pseudomonadati</taxon>
        <taxon>Pseudomonadota</taxon>
        <taxon>Gammaproteobacteria</taxon>
        <taxon>Lysobacterales</taxon>
        <taxon>Lysobacteraceae</taxon>
        <taxon>Noviluteimonas</taxon>
    </lineage>
</organism>
<name>A0A7C9MLL7_9GAMM</name>
<evidence type="ECO:0000313" key="3">
    <source>
        <dbReference type="EMBL" id="MUV13607.1"/>
    </source>
</evidence>
<dbReference type="EMBL" id="WOXT01000001">
    <property type="protein sequence ID" value="MUV13607.1"/>
    <property type="molecule type" value="Genomic_DNA"/>
</dbReference>
<reference evidence="3 4" key="1">
    <citation type="submission" date="2019-12" db="EMBL/GenBank/DDBJ databases">
        <authorList>
            <person name="Xu J."/>
        </authorList>
    </citation>
    <scope>NUCLEOTIDE SEQUENCE [LARGE SCALE GENOMIC DNA]</scope>
    <source>
        <strain evidence="3 4">HX-5-24</strain>
    </source>
</reference>
<accession>A0A7C9MLL7</accession>
<comment type="caution">
    <text evidence="3">The sequence shown here is derived from an EMBL/GenBank/DDBJ whole genome shotgun (WGS) entry which is preliminary data.</text>
</comment>
<gene>
    <name evidence="3" type="ORF">GN331_05225</name>
</gene>
<protein>
    <recommendedName>
        <fullName evidence="5">PepSY domain-containing protein</fullName>
    </recommendedName>
</protein>